<reference evidence="11 12" key="1">
    <citation type="submission" date="2015-09" db="EMBL/GenBank/DDBJ databases">
        <authorList>
            <consortium name="Pathogen Informatics"/>
        </authorList>
    </citation>
    <scope>NUCLEOTIDE SEQUENCE [LARGE SCALE GENOMIC DNA]</scope>
    <source>
        <strain evidence="10 12">2789STDY5608868</strain>
        <strain evidence="9 11">2789STDY5834959</strain>
    </source>
</reference>
<proteinExistence type="inferred from homology"/>
<name>A0A173UNT0_ANAHA</name>
<protein>
    <submittedName>
        <fullName evidence="10">Protein of uncharacterized function (DUF1212)</fullName>
    </submittedName>
</protein>
<evidence type="ECO:0000256" key="6">
    <source>
        <dbReference type="ARBA" id="ARBA00034125"/>
    </source>
</evidence>
<evidence type="ECO:0000256" key="7">
    <source>
        <dbReference type="SAM" id="Phobius"/>
    </source>
</evidence>
<dbReference type="EMBL" id="CYXT01000030">
    <property type="protein sequence ID" value="CUN15655.1"/>
    <property type="molecule type" value="Genomic_DNA"/>
</dbReference>
<evidence type="ECO:0000313" key="11">
    <source>
        <dbReference type="Proteomes" id="UP000095553"/>
    </source>
</evidence>
<feature type="transmembrane region" description="Helical" evidence="7">
    <location>
        <begin position="175"/>
        <end position="198"/>
    </location>
</feature>
<dbReference type="PANTHER" id="PTHR34390">
    <property type="entry name" value="UPF0442 PROTEIN YJJB-RELATED"/>
    <property type="match status" value="1"/>
</dbReference>
<evidence type="ECO:0000313" key="12">
    <source>
        <dbReference type="Proteomes" id="UP000095598"/>
    </source>
</evidence>
<dbReference type="GO" id="GO:0005886">
    <property type="term" value="C:plasma membrane"/>
    <property type="evidence" value="ECO:0007669"/>
    <property type="project" value="UniProtKB-SubCell"/>
</dbReference>
<keyword evidence="3 7" id="KW-0812">Transmembrane</keyword>
<dbReference type="Pfam" id="PF06738">
    <property type="entry name" value="ThrE"/>
    <property type="match status" value="1"/>
</dbReference>
<evidence type="ECO:0000313" key="9">
    <source>
        <dbReference type="EMBL" id="CUN04792.1"/>
    </source>
</evidence>
<dbReference type="Proteomes" id="UP000095598">
    <property type="component" value="Unassembled WGS sequence"/>
</dbReference>
<dbReference type="PANTHER" id="PTHR34390:SF2">
    <property type="entry name" value="SUCCINATE TRANSPORTER SUBUNIT YJJP-RELATED"/>
    <property type="match status" value="1"/>
</dbReference>
<dbReference type="AlphaFoldDB" id="A0A173UNT0"/>
<feature type="transmembrane region" description="Helical" evidence="7">
    <location>
        <begin position="204"/>
        <end position="222"/>
    </location>
</feature>
<evidence type="ECO:0000256" key="4">
    <source>
        <dbReference type="ARBA" id="ARBA00022989"/>
    </source>
</evidence>
<keyword evidence="4 7" id="KW-1133">Transmembrane helix</keyword>
<comment type="subcellular location">
    <subcellularLocation>
        <location evidence="1">Cell membrane</location>
        <topology evidence="1">Multi-pass membrane protein</topology>
    </subcellularLocation>
</comment>
<evidence type="ECO:0000256" key="3">
    <source>
        <dbReference type="ARBA" id="ARBA00022692"/>
    </source>
</evidence>
<feature type="domain" description="Threonine/serine exporter-like N-terminal" evidence="8">
    <location>
        <begin position="20"/>
        <end position="257"/>
    </location>
</feature>
<dbReference type="InterPro" id="IPR010619">
    <property type="entry name" value="ThrE-like_N"/>
</dbReference>
<dbReference type="InterPro" id="IPR050539">
    <property type="entry name" value="ThrE_Dicarb/AminoAcid_Exp"/>
</dbReference>
<evidence type="ECO:0000256" key="5">
    <source>
        <dbReference type="ARBA" id="ARBA00023136"/>
    </source>
</evidence>
<dbReference type="GO" id="GO:0015744">
    <property type="term" value="P:succinate transport"/>
    <property type="evidence" value="ECO:0007669"/>
    <property type="project" value="TreeGrafter"/>
</dbReference>
<keyword evidence="5 7" id="KW-0472">Membrane</keyword>
<evidence type="ECO:0000259" key="8">
    <source>
        <dbReference type="Pfam" id="PF06738"/>
    </source>
</evidence>
<dbReference type="EMBL" id="CYXY01000013">
    <property type="protein sequence ID" value="CUN04792.1"/>
    <property type="molecule type" value="Genomic_DNA"/>
</dbReference>
<organism evidence="10 12">
    <name type="scientific">Anaerostipes hadrus</name>
    <dbReference type="NCBI Taxonomy" id="649756"/>
    <lineage>
        <taxon>Bacteria</taxon>
        <taxon>Bacillati</taxon>
        <taxon>Bacillota</taxon>
        <taxon>Clostridia</taxon>
        <taxon>Lachnospirales</taxon>
        <taxon>Lachnospiraceae</taxon>
        <taxon>Anaerostipes</taxon>
    </lineage>
</organism>
<evidence type="ECO:0000256" key="1">
    <source>
        <dbReference type="ARBA" id="ARBA00004651"/>
    </source>
</evidence>
<keyword evidence="2" id="KW-1003">Cell membrane</keyword>
<dbReference type="Proteomes" id="UP000095553">
    <property type="component" value="Unassembled WGS sequence"/>
</dbReference>
<comment type="similarity">
    <text evidence="6">Belongs to the ThrE exporter (TC 2.A.79) family.</text>
</comment>
<feature type="transmembrane region" description="Helical" evidence="7">
    <location>
        <begin position="123"/>
        <end position="144"/>
    </location>
</feature>
<evidence type="ECO:0000313" key="10">
    <source>
        <dbReference type="EMBL" id="CUN15655.1"/>
    </source>
</evidence>
<dbReference type="RefSeq" id="WP_055259747.1">
    <property type="nucleotide sequence ID" value="NZ_CYXT01000030.1"/>
</dbReference>
<dbReference type="GO" id="GO:0022857">
    <property type="term" value="F:transmembrane transporter activity"/>
    <property type="evidence" value="ECO:0007669"/>
    <property type="project" value="InterPro"/>
</dbReference>
<gene>
    <name evidence="10" type="ORF">ERS852425_02982</name>
    <name evidence="9" type="ORF">ERS852571_02193</name>
</gene>
<evidence type="ECO:0000256" key="2">
    <source>
        <dbReference type="ARBA" id="ARBA00022475"/>
    </source>
</evidence>
<accession>A0A173UNT0</accession>
<sequence length="258" mass="28746">MKRKKLRLTPKQAEHMLFNVLEIGSRMLVSGAEVQRVENSIYRMCTAYGSETTEVFCMTYMIVVTISSKQFGTITLSRRIHNLSLNLYELLYLNALSRRMCSTLPDMKTVDQKIRQIKALPKYGPIPSMLIYALISSSFTIFFGGSLPDAAVSSMIGIGIRCVELLLQPLPLNRFLLVVLLSTVSGCMAASCVYTNAMFSLDKISIGNIMILIPGLMFTNCIREMISENMLSGLTRLLEALFISSSIAIGFAIAYYLL</sequence>
<feature type="transmembrane region" description="Helical" evidence="7">
    <location>
        <begin position="234"/>
        <end position="257"/>
    </location>
</feature>